<evidence type="ECO:0000313" key="5">
    <source>
        <dbReference type="Proteomes" id="UP001566132"/>
    </source>
</evidence>
<dbReference type="InterPro" id="IPR011990">
    <property type="entry name" value="TPR-like_helical_dom_sf"/>
</dbReference>
<evidence type="ECO:0008006" key="6">
    <source>
        <dbReference type="Google" id="ProtNLM"/>
    </source>
</evidence>
<proteinExistence type="predicted"/>
<dbReference type="AlphaFoldDB" id="A0ABD1ET03"/>
<feature type="repeat" description="TPR" evidence="3">
    <location>
        <begin position="409"/>
        <end position="442"/>
    </location>
</feature>
<organism evidence="4 5">
    <name type="scientific">Hypothenemus hampei</name>
    <name type="common">Coffee berry borer</name>
    <dbReference type="NCBI Taxonomy" id="57062"/>
    <lineage>
        <taxon>Eukaryota</taxon>
        <taxon>Metazoa</taxon>
        <taxon>Ecdysozoa</taxon>
        <taxon>Arthropoda</taxon>
        <taxon>Hexapoda</taxon>
        <taxon>Insecta</taxon>
        <taxon>Pterygota</taxon>
        <taxon>Neoptera</taxon>
        <taxon>Endopterygota</taxon>
        <taxon>Coleoptera</taxon>
        <taxon>Polyphaga</taxon>
        <taxon>Cucujiformia</taxon>
        <taxon>Curculionidae</taxon>
        <taxon>Scolytinae</taxon>
        <taxon>Hypothenemus</taxon>
    </lineage>
</organism>
<protein>
    <recommendedName>
        <fullName evidence="6">Tetratricopeptide repeat protein 37</fullName>
    </recommendedName>
</protein>
<reference evidence="4 5" key="1">
    <citation type="submission" date="2024-05" db="EMBL/GenBank/DDBJ databases">
        <title>Genetic variation in Jamaican populations of the coffee berry borer (Hypothenemus hampei).</title>
        <authorList>
            <person name="Errbii M."/>
            <person name="Myrie A."/>
        </authorList>
    </citation>
    <scope>NUCLEOTIDE SEQUENCE [LARGE SCALE GENOMIC DNA]</scope>
    <source>
        <strain evidence="4">JA-Hopewell-2020-01-JO</strain>
        <tissue evidence="4">Whole body</tissue>
    </source>
</reference>
<dbReference type="Proteomes" id="UP001566132">
    <property type="component" value="Unassembled WGS sequence"/>
</dbReference>
<dbReference type="PANTHER" id="PTHR15704">
    <property type="entry name" value="SUPERKILLER 3 PROTEIN-RELATED"/>
    <property type="match status" value="1"/>
</dbReference>
<keyword evidence="5" id="KW-1185">Reference proteome</keyword>
<feature type="repeat" description="TPR" evidence="3">
    <location>
        <begin position="547"/>
        <end position="580"/>
    </location>
</feature>
<dbReference type="Pfam" id="PF07719">
    <property type="entry name" value="TPR_2"/>
    <property type="match status" value="1"/>
</dbReference>
<dbReference type="PANTHER" id="PTHR15704:SF7">
    <property type="entry name" value="SUPERKILLER COMPLEX PROTEIN 3"/>
    <property type="match status" value="1"/>
</dbReference>
<dbReference type="InterPro" id="IPR019734">
    <property type="entry name" value="TPR_rpt"/>
</dbReference>
<dbReference type="SUPFAM" id="SSF48452">
    <property type="entry name" value="TPR-like"/>
    <property type="match status" value="4"/>
</dbReference>
<dbReference type="PROSITE" id="PS50293">
    <property type="entry name" value="TPR_REGION"/>
    <property type="match status" value="1"/>
</dbReference>
<gene>
    <name evidence="4" type="ORF">ABEB36_007164</name>
</gene>
<keyword evidence="1" id="KW-0677">Repeat</keyword>
<dbReference type="InterPro" id="IPR013105">
    <property type="entry name" value="TPR_2"/>
</dbReference>
<dbReference type="Pfam" id="PF13432">
    <property type="entry name" value="TPR_16"/>
    <property type="match status" value="1"/>
</dbReference>
<evidence type="ECO:0000256" key="1">
    <source>
        <dbReference type="ARBA" id="ARBA00022737"/>
    </source>
</evidence>
<evidence type="ECO:0000313" key="4">
    <source>
        <dbReference type="EMBL" id="KAL1501937.1"/>
    </source>
</evidence>
<feature type="repeat" description="TPR" evidence="3">
    <location>
        <begin position="443"/>
        <end position="476"/>
    </location>
</feature>
<feature type="repeat" description="TPR" evidence="3">
    <location>
        <begin position="513"/>
        <end position="546"/>
    </location>
</feature>
<sequence>MDLKASLKEAQNAIKEKDFQTALKLSKEVGPTDKALKAFKKAVSLNSENPLVWQGLISYYEKFNQEVNKEELINSYASLLKIESNEAKLLEYSRRITKHAMGEHVKDICRILVNTSKKCTGDAQKAILNLCVECLEKLTDSTKYIDLYEDCFELLLTTSLMTEHFYSDYLTVLYKTNNVEKLWHQAQKMCQLFPSSLLGLSWICKIYNQLSIEDNLTIDCDTTQITDYVNKLLELEPNNSMALFTQAVLDFKENNFSLAKELLLKVTTKRPGLVHAWIILTDACIKLNLIHEAQESLNKSTSLLMSLNNQVLNRKIKRQQLKIACLSSYCEDWKNCINSLSQEDLSDKNNLGPLIKLFINLERFAEVKPLVEQLTDEKLKQFFQLLLLKKQNNIEEAQKLIENSACSFDDWWLAVGTFYWDIHQHHKALEPFLKAAKLNPNNYICFLHLGRYYSKMGQFEKARRCLEKAFKLNPNNSETGNELSKIYRKQNNVDANLLLLRDLTGGTVNERNIWAWMNLGLTYLEQENFAEAINNLLKVLRVQPLNVHCWESLADAYLFKGAFESALKCYQKALELSEFSLYSTLQVAHIKKLLGDFPEAQRNFEDVLSRNNNFVPALKGLSETFLCQAKDCLNEQRIGTARDFIQLAVNNVTLALMQRSELTCLWKIFADCVRFTAKLPEKYSLLKISAVFLGSDSDNVVFVEQDELFNLMQKLYSKSVYLNQDNPFFWHDLAVCYLDCALHVKVSKEKKEFFDKATSIANHCTSLNPENWMHWNLLGIITTIKDEPNYTLAQHSFIKAVIAENNNAIAWTNLGIFYLIMNELELANKAFGEGQRSDGKYVNSWISQGLIAELIGHSDAMGLFRHSVDLGQHQQGSIGYGNWVCDMMINNPKNVKEVEYQFRHMHPIPVAWDNLNWYLEKNPDCGCAWNMFGLLSERLGLLGRAKEAFKQAFVHAESNQRDKARINYGRLLYRTGDYEGAVEIFKNIKEATFNSKSGLALALFKNEQFEESYSSYEEALNWLTENSTPQSELLVALASIAYKFQGPEGAKTLLFQSIGLNTPSPWSLYATFALSLLHSNSELAQLVLKELKKLETTFKTQKDDYVEFLYHYSILLSHYYSLKNDPKEGVVILSRLIHKRPHVACLWLALSETILRLQSEKLKTSAKCAWTALMLPENKMDMSKVLNLAALACFKAKESQQAAIFAQKAIHCRPDLCKNWTLLSKIVSR</sequence>
<dbReference type="Pfam" id="PF13424">
    <property type="entry name" value="TPR_12"/>
    <property type="match status" value="1"/>
</dbReference>
<name>A0ABD1ET03_HYPHA</name>
<dbReference type="SMART" id="SM00028">
    <property type="entry name" value="TPR"/>
    <property type="match status" value="10"/>
</dbReference>
<dbReference type="Gene3D" id="1.25.40.10">
    <property type="entry name" value="Tetratricopeptide repeat domain"/>
    <property type="match status" value="6"/>
</dbReference>
<evidence type="ECO:0000256" key="3">
    <source>
        <dbReference type="PROSITE-ProRule" id="PRU00339"/>
    </source>
</evidence>
<dbReference type="SUPFAM" id="SSF81901">
    <property type="entry name" value="HCP-like"/>
    <property type="match status" value="1"/>
</dbReference>
<comment type="caution">
    <text evidence="4">The sequence shown here is derived from an EMBL/GenBank/DDBJ whole genome shotgun (WGS) entry which is preliminary data.</text>
</comment>
<dbReference type="PROSITE" id="PS50005">
    <property type="entry name" value="TPR"/>
    <property type="match status" value="4"/>
</dbReference>
<keyword evidence="2 3" id="KW-0802">TPR repeat</keyword>
<evidence type="ECO:0000256" key="2">
    <source>
        <dbReference type="ARBA" id="ARBA00022803"/>
    </source>
</evidence>
<accession>A0ABD1ET03</accession>
<dbReference type="EMBL" id="JBDJPC010000005">
    <property type="protein sequence ID" value="KAL1501937.1"/>
    <property type="molecule type" value="Genomic_DNA"/>
</dbReference>
<dbReference type="InterPro" id="IPR039226">
    <property type="entry name" value="Ski3/TTC37"/>
</dbReference>